<dbReference type="Pfam" id="PF13180">
    <property type="entry name" value="PDZ_2"/>
    <property type="match status" value="1"/>
</dbReference>
<dbReference type="EMBL" id="QVQT01000004">
    <property type="protein sequence ID" value="RFU16430.1"/>
    <property type="molecule type" value="Genomic_DNA"/>
</dbReference>
<evidence type="ECO:0000256" key="2">
    <source>
        <dbReference type="ARBA" id="ARBA00022801"/>
    </source>
</evidence>
<reference evidence="4 5" key="1">
    <citation type="submission" date="2018-08" db="EMBL/GenBank/DDBJ databases">
        <title>Acidipila sp. 4G-K13, an acidobacterium isolated from forest soil.</title>
        <authorList>
            <person name="Gao Z.-H."/>
            <person name="Qiu L.-H."/>
        </authorList>
    </citation>
    <scope>NUCLEOTIDE SEQUENCE [LARGE SCALE GENOMIC DNA]</scope>
    <source>
        <strain evidence="4 5">4G-K13</strain>
    </source>
</reference>
<protein>
    <submittedName>
        <fullName evidence="4">PDZ domain-containing protein</fullName>
    </submittedName>
</protein>
<dbReference type="OrthoDB" id="9758917at2"/>
<evidence type="ECO:0000256" key="1">
    <source>
        <dbReference type="ARBA" id="ARBA00022670"/>
    </source>
</evidence>
<keyword evidence="1" id="KW-0645">Protease</keyword>
<dbReference type="Pfam" id="PF13365">
    <property type="entry name" value="Trypsin_2"/>
    <property type="match status" value="1"/>
</dbReference>
<gene>
    <name evidence="4" type="ORF">D0Y96_13685</name>
</gene>
<keyword evidence="2" id="KW-0378">Hydrolase</keyword>
<evidence type="ECO:0000259" key="3">
    <source>
        <dbReference type="SMART" id="SM00228"/>
    </source>
</evidence>
<accession>A0A372IN95</accession>
<dbReference type="InterPro" id="IPR051201">
    <property type="entry name" value="Chloro_Bact_Ser_Proteases"/>
</dbReference>
<dbReference type="PANTHER" id="PTHR43343">
    <property type="entry name" value="PEPTIDASE S12"/>
    <property type="match status" value="1"/>
</dbReference>
<dbReference type="Gene3D" id="2.30.42.10">
    <property type="match status" value="1"/>
</dbReference>
<sequence>MKFRSVFLVLLIVFAFWYFTTHYTVRRAALPGGGSSQITLTEAHAAPEYDVEELSNISVYRKAMPSVVNITSTTVGLDFFYGFVPQQGQGSGFILDRQGHILTNYHVIADAQNIEVQTWDKRRYKARIIGRDRSHDLALLQIDGQNLTPAVLASSRSLVVGQKVYAIGNPFGLSGTMTTGIISAIRSIHGPEGAPIENAIQTDAAINPGNSGGPLLNSHGEVIGINSLIATNPNQQVDQSAGIGFAIPIDTAKAVLGDFQKYGRVRRPSLGIVSLPIGPDLAEQIGLPANYGVLIQQTVQGGAAARAGLHGGNKVAYLGNMQIYLGGDLIVGIDGQNVTSTQDISEIMDRHQAGDTVTVTFFRGQRKMTAQVTLGEAHDQQV</sequence>
<dbReference type="RefSeq" id="WP_117301088.1">
    <property type="nucleotide sequence ID" value="NZ_QVQT02000004.1"/>
</dbReference>
<evidence type="ECO:0000313" key="4">
    <source>
        <dbReference type="EMBL" id="RFU16430.1"/>
    </source>
</evidence>
<dbReference type="GO" id="GO:0004252">
    <property type="term" value="F:serine-type endopeptidase activity"/>
    <property type="evidence" value="ECO:0007669"/>
    <property type="project" value="InterPro"/>
</dbReference>
<dbReference type="InterPro" id="IPR001940">
    <property type="entry name" value="Peptidase_S1C"/>
</dbReference>
<evidence type="ECO:0000313" key="5">
    <source>
        <dbReference type="Proteomes" id="UP000264702"/>
    </source>
</evidence>
<dbReference type="InterPro" id="IPR009003">
    <property type="entry name" value="Peptidase_S1_PA"/>
</dbReference>
<dbReference type="InterPro" id="IPR001478">
    <property type="entry name" value="PDZ"/>
</dbReference>
<dbReference type="PANTHER" id="PTHR43343:SF3">
    <property type="entry name" value="PROTEASE DO-LIKE 8, CHLOROPLASTIC"/>
    <property type="match status" value="1"/>
</dbReference>
<keyword evidence="5" id="KW-1185">Reference proteome</keyword>
<dbReference type="AlphaFoldDB" id="A0A372IN95"/>
<dbReference type="PRINTS" id="PR00834">
    <property type="entry name" value="PROTEASES2C"/>
</dbReference>
<name>A0A372IN95_9BACT</name>
<dbReference type="SUPFAM" id="SSF50494">
    <property type="entry name" value="Trypsin-like serine proteases"/>
    <property type="match status" value="1"/>
</dbReference>
<feature type="domain" description="PDZ" evidence="3">
    <location>
        <begin position="268"/>
        <end position="365"/>
    </location>
</feature>
<dbReference type="SUPFAM" id="SSF50156">
    <property type="entry name" value="PDZ domain-like"/>
    <property type="match status" value="1"/>
</dbReference>
<organism evidence="4 5">
    <name type="scientific">Paracidobacterium acidisoli</name>
    <dbReference type="NCBI Taxonomy" id="2303751"/>
    <lineage>
        <taxon>Bacteria</taxon>
        <taxon>Pseudomonadati</taxon>
        <taxon>Acidobacteriota</taxon>
        <taxon>Terriglobia</taxon>
        <taxon>Terriglobales</taxon>
        <taxon>Acidobacteriaceae</taxon>
        <taxon>Paracidobacterium</taxon>
    </lineage>
</organism>
<dbReference type="Gene3D" id="2.40.10.120">
    <property type="match status" value="1"/>
</dbReference>
<proteinExistence type="predicted"/>
<dbReference type="GO" id="GO:0006508">
    <property type="term" value="P:proteolysis"/>
    <property type="evidence" value="ECO:0007669"/>
    <property type="project" value="UniProtKB-KW"/>
</dbReference>
<comment type="caution">
    <text evidence="4">The sequence shown here is derived from an EMBL/GenBank/DDBJ whole genome shotgun (WGS) entry which is preliminary data.</text>
</comment>
<dbReference type="SMART" id="SM00228">
    <property type="entry name" value="PDZ"/>
    <property type="match status" value="1"/>
</dbReference>
<dbReference type="InterPro" id="IPR036034">
    <property type="entry name" value="PDZ_sf"/>
</dbReference>
<dbReference type="Proteomes" id="UP000264702">
    <property type="component" value="Unassembled WGS sequence"/>
</dbReference>